<accession>A0A0B2UNN6</accession>
<comment type="caution">
    <text evidence="1">The sequence shown here is derived from an EMBL/GenBank/DDBJ whole genome shotgun (WGS) entry which is preliminary data.</text>
</comment>
<name>A0A0B2UNN6_TOXCA</name>
<protein>
    <submittedName>
        <fullName evidence="1">Uncharacterized protein</fullName>
    </submittedName>
</protein>
<evidence type="ECO:0000313" key="1">
    <source>
        <dbReference type="EMBL" id="KHN70983.1"/>
    </source>
</evidence>
<dbReference type="AlphaFoldDB" id="A0A0B2UNN6"/>
<keyword evidence="2" id="KW-1185">Reference proteome</keyword>
<proteinExistence type="predicted"/>
<evidence type="ECO:0000313" key="2">
    <source>
        <dbReference type="Proteomes" id="UP000031036"/>
    </source>
</evidence>
<gene>
    <name evidence="1" type="ORF">Tcan_01776</name>
</gene>
<dbReference type="EMBL" id="JPKZ01022846">
    <property type="protein sequence ID" value="KHN70983.1"/>
    <property type="molecule type" value="Genomic_DNA"/>
</dbReference>
<sequence>MADMKAITLTADVPAKKPFLKQGP</sequence>
<organism evidence="1 2">
    <name type="scientific">Toxocara canis</name>
    <name type="common">Canine roundworm</name>
    <dbReference type="NCBI Taxonomy" id="6265"/>
    <lineage>
        <taxon>Eukaryota</taxon>
        <taxon>Metazoa</taxon>
        <taxon>Ecdysozoa</taxon>
        <taxon>Nematoda</taxon>
        <taxon>Chromadorea</taxon>
        <taxon>Rhabditida</taxon>
        <taxon>Spirurina</taxon>
        <taxon>Ascaridomorpha</taxon>
        <taxon>Ascaridoidea</taxon>
        <taxon>Toxocaridae</taxon>
        <taxon>Toxocara</taxon>
    </lineage>
</organism>
<dbReference type="Proteomes" id="UP000031036">
    <property type="component" value="Unassembled WGS sequence"/>
</dbReference>
<reference evidence="1 2" key="1">
    <citation type="submission" date="2014-11" db="EMBL/GenBank/DDBJ databases">
        <title>Genetic blueprint of the zoonotic pathogen Toxocara canis.</title>
        <authorList>
            <person name="Zhu X.-Q."/>
            <person name="Korhonen P.K."/>
            <person name="Cai H."/>
            <person name="Young N.D."/>
            <person name="Nejsum P."/>
            <person name="von Samson-Himmelstjerna G."/>
            <person name="Boag P.R."/>
            <person name="Tan P."/>
            <person name="Li Q."/>
            <person name="Min J."/>
            <person name="Yang Y."/>
            <person name="Wang X."/>
            <person name="Fang X."/>
            <person name="Hall R.S."/>
            <person name="Hofmann A."/>
            <person name="Sternberg P.W."/>
            <person name="Jex A.R."/>
            <person name="Gasser R.B."/>
        </authorList>
    </citation>
    <scope>NUCLEOTIDE SEQUENCE [LARGE SCALE GENOMIC DNA]</scope>
    <source>
        <strain evidence="1">PN_DK_2014</strain>
    </source>
</reference>